<dbReference type="EMBL" id="NCVQ01000007">
    <property type="protein sequence ID" value="PWZ17301.1"/>
    <property type="molecule type" value="Genomic_DNA"/>
</dbReference>
<dbReference type="AlphaFoldDB" id="A0A3L6EBE7"/>
<proteinExistence type="predicted"/>
<organism evidence="2 3">
    <name type="scientific">Zea mays</name>
    <name type="common">Maize</name>
    <dbReference type="NCBI Taxonomy" id="4577"/>
    <lineage>
        <taxon>Eukaryota</taxon>
        <taxon>Viridiplantae</taxon>
        <taxon>Streptophyta</taxon>
        <taxon>Embryophyta</taxon>
        <taxon>Tracheophyta</taxon>
        <taxon>Spermatophyta</taxon>
        <taxon>Magnoliopsida</taxon>
        <taxon>Liliopsida</taxon>
        <taxon>Poales</taxon>
        <taxon>Poaceae</taxon>
        <taxon>PACMAD clade</taxon>
        <taxon>Panicoideae</taxon>
        <taxon>Andropogonodae</taxon>
        <taxon>Andropogoneae</taxon>
        <taxon>Tripsacinae</taxon>
        <taxon>Zea</taxon>
    </lineage>
</organism>
<name>A0A3L6EBE7_MAIZE</name>
<evidence type="ECO:0000256" key="1">
    <source>
        <dbReference type="SAM" id="MobiDB-lite"/>
    </source>
</evidence>
<accession>A0A3L6EBE7</accession>
<feature type="region of interest" description="Disordered" evidence="1">
    <location>
        <begin position="12"/>
        <end position="56"/>
    </location>
</feature>
<gene>
    <name evidence="2" type="ORF">Zm00014a_018293</name>
</gene>
<dbReference type="Proteomes" id="UP000251960">
    <property type="component" value="Chromosome 6"/>
</dbReference>
<sequence>MRPLFSLCAVDPPCQFRPPRARRGPASAHSRTSPDFSATTPAHVTSSLLRAPPVPRTPCLISHSSALSRALPTPPAAAGDPHPHSRPSSSLETAPDLPELCPKVRLPPSCLFYLIRVCF</sequence>
<evidence type="ECO:0000313" key="2">
    <source>
        <dbReference type="EMBL" id="PWZ17301.1"/>
    </source>
</evidence>
<protein>
    <submittedName>
        <fullName evidence="2">Uncharacterized protein</fullName>
    </submittedName>
</protein>
<comment type="caution">
    <text evidence="2">The sequence shown here is derived from an EMBL/GenBank/DDBJ whole genome shotgun (WGS) entry which is preliminary data.</text>
</comment>
<reference evidence="2 3" key="1">
    <citation type="journal article" date="2018" name="Nat. Genet.">
        <title>Extensive intraspecific gene order and gene structural variations between Mo17 and other maize genomes.</title>
        <authorList>
            <person name="Sun S."/>
            <person name="Zhou Y."/>
            <person name="Chen J."/>
            <person name="Shi J."/>
            <person name="Zhao H."/>
            <person name="Zhao H."/>
            <person name="Song W."/>
            <person name="Zhang M."/>
            <person name="Cui Y."/>
            <person name="Dong X."/>
            <person name="Liu H."/>
            <person name="Ma X."/>
            <person name="Jiao Y."/>
            <person name="Wang B."/>
            <person name="Wei X."/>
            <person name="Stein J.C."/>
            <person name="Glaubitz J.C."/>
            <person name="Lu F."/>
            <person name="Yu G."/>
            <person name="Liang C."/>
            <person name="Fengler K."/>
            <person name="Li B."/>
            <person name="Rafalski A."/>
            <person name="Schnable P.S."/>
            <person name="Ware D.H."/>
            <person name="Buckler E.S."/>
            <person name="Lai J."/>
        </authorList>
    </citation>
    <scope>NUCLEOTIDE SEQUENCE [LARGE SCALE GENOMIC DNA]</scope>
    <source>
        <strain evidence="3">cv. Missouri 17</strain>
        <tissue evidence="2">Seedling</tissue>
    </source>
</reference>
<feature type="compositionally biased region" description="Polar residues" evidence="1">
    <location>
        <begin position="33"/>
        <end position="48"/>
    </location>
</feature>
<evidence type="ECO:0000313" key="3">
    <source>
        <dbReference type="Proteomes" id="UP000251960"/>
    </source>
</evidence>
<feature type="region of interest" description="Disordered" evidence="1">
    <location>
        <begin position="70"/>
        <end position="99"/>
    </location>
</feature>